<dbReference type="AlphaFoldDB" id="A0AA41YZQ1"/>
<keyword evidence="2" id="KW-1185">Reference proteome</keyword>
<dbReference type="EMBL" id="JAMOIM010000004">
    <property type="protein sequence ID" value="MCW6507868.1"/>
    <property type="molecule type" value="Genomic_DNA"/>
</dbReference>
<organism evidence="1 2">
    <name type="scientific">Lichenifustis flavocetrariae</name>
    <dbReference type="NCBI Taxonomy" id="2949735"/>
    <lineage>
        <taxon>Bacteria</taxon>
        <taxon>Pseudomonadati</taxon>
        <taxon>Pseudomonadota</taxon>
        <taxon>Alphaproteobacteria</taxon>
        <taxon>Hyphomicrobiales</taxon>
        <taxon>Lichenihabitantaceae</taxon>
        <taxon>Lichenifustis</taxon>
    </lineage>
</organism>
<name>A0AA41YZQ1_9HYPH</name>
<protein>
    <submittedName>
        <fullName evidence="1">Uncharacterized protein</fullName>
    </submittedName>
</protein>
<dbReference type="RefSeq" id="WP_282584238.1">
    <property type="nucleotide sequence ID" value="NZ_JAMOIM010000004.1"/>
</dbReference>
<evidence type="ECO:0000313" key="2">
    <source>
        <dbReference type="Proteomes" id="UP001165667"/>
    </source>
</evidence>
<proteinExistence type="predicted"/>
<dbReference type="Proteomes" id="UP001165667">
    <property type="component" value="Unassembled WGS sequence"/>
</dbReference>
<dbReference type="Pfam" id="PF21810">
    <property type="entry name" value="DUF6880"/>
    <property type="match status" value="1"/>
</dbReference>
<evidence type="ECO:0000313" key="1">
    <source>
        <dbReference type="EMBL" id="MCW6507868.1"/>
    </source>
</evidence>
<reference evidence="1" key="1">
    <citation type="submission" date="2022-05" db="EMBL/GenBank/DDBJ databases">
        <authorList>
            <person name="Pankratov T."/>
        </authorList>
    </citation>
    <scope>NUCLEOTIDE SEQUENCE</scope>
    <source>
        <strain evidence="1">BP6-180914</strain>
    </source>
</reference>
<gene>
    <name evidence="1" type="ORF">M8523_07530</name>
</gene>
<dbReference type="InterPro" id="IPR049245">
    <property type="entry name" value="DUF6880"/>
</dbReference>
<comment type="caution">
    <text evidence="1">The sequence shown here is derived from an EMBL/GenBank/DDBJ whole genome shotgun (WGS) entry which is preliminary data.</text>
</comment>
<sequence>MARAPSLSIESLTALGAEKLARLVLDGADRDAAFKRIVAAALAGAKGPKAVAALVDKRLAGLERARGFVEWDKVKAFAADLDATVTTIIGELGAADPVLATVSLLRFLATADGVFERADDSQGRVQAVYEMAVEGLGQLAARMPPADRAALPDRIATALGQDHNDYLPRLIGQVGPHLDEATLIAWDTRLAKVAKTAPKPKGREAEWEVTRRTQQQLAARQMIAFVRRDLDAFAALEADKHRNLQDGFGLAKLFLDAGRPKDALIWIRKGRGTAIKYQSRADLADGEVPRAFDAVPCAALEADILDALNEKSAAQALRWSTFAATLNADILRAFIGGLGEFEEFDALDRAFAHAGSAKAIHQALAFFIAWPQLERAAALVIKHHKAWNGASYEFLAPAAEALEGSHPVAAAILYRTLLVAILTQGRSNAYGIGARYLAKLDDLGAEFEAAALPDVASHVTFRAEIVKKHARKAGFWAHVKKGM</sequence>
<accession>A0AA41YZQ1</accession>